<dbReference type="Pfam" id="PF20050">
    <property type="entry name" value="DUF6452"/>
    <property type="match status" value="1"/>
</dbReference>
<evidence type="ECO:0008006" key="3">
    <source>
        <dbReference type="Google" id="ProtNLM"/>
    </source>
</evidence>
<proteinExistence type="predicted"/>
<dbReference type="Proteomes" id="UP000077552">
    <property type="component" value="Unassembled WGS sequence"/>
</dbReference>
<dbReference type="STRING" id="1385699.A7A78_12535"/>
<organism evidence="1 2">
    <name type="scientific">Aequorivita soesokkakensis</name>
    <dbReference type="NCBI Taxonomy" id="1385699"/>
    <lineage>
        <taxon>Bacteria</taxon>
        <taxon>Pseudomonadati</taxon>
        <taxon>Bacteroidota</taxon>
        <taxon>Flavobacteriia</taxon>
        <taxon>Flavobacteriales</taxon>
        <taxon>Flavobacteriaceae</taxon>
        <taxon>Aequorivita</taxon>
    </lineage>
</organism>
<evidence type="ECO:0000313" key="1">
    <source>
        <dbReference type="EMBL" id="OAD91278.1"/>
    </source>
</evidence>
<dbReference type="AlphaFoldDB" id="A0A1A9LDD4"/>
<dbReference type="OrthoDB" id="663527at2"/>
<reference evidence="1 2" key="1">
    <citation type="submission" date="2016-05" db="EMBL/GenBank/DDBJ databases">
        <title>Genome sequencing of Vitellibacter soesokkakensis RSSK-12.</title>
        <authorList>
            <person name="Thevarajoo S."/>
            <person name="Selvaratnam C."/>
            <person name="Goh K.M."/>
            <person name="Chan K.-G."/>
            <person name="Chong C.S."/>
        </authorList>
    </citation>
    <scope>NUCLEOTIDE SEQUENCE [LARGE SCALE GENOMIC DNA]</scope>
    <source>
        <strain evidence="1 2">RSSK-12</strain>
    </source>
</reference>
<dbReference type="EMBL" id="LXIE01000020">
    <property type="protein sequence ID" value="OAD91278.1"/>
    <property type="molecule type" value="Genomic_DNA"/>
</dbReference>
<sequence>MIKKTIVLILIIFAFKGCTKDDICPEGTATTSNLIITFNDIVNQANRKDVEGLSVITNYADSVVVLARTTTDSIAIPLNTNADFTKYKFVRTTITETDTIVNEDSIVFSYRRYNGYVNRACGFKTEFDNLEVTLEEEGADNWIQDILIRRDTVNDENKAHLTIFH</sequence>
<dbReference type="RefSeq" id="WP_068761934.1">
    <property type="nucleotide sequence ID" value="NZ_LXIE01000020.1"/>
</dbReference>
<keyword evidence="2" id="KW-1185">Reference proteome</keyword>
<accession>A0A1A9LDD4</accession>
<name>A0A1A9LDD4_9FLAO</name>
<dbReference type="InterPro" id="IPR045607">
    <property type="entry name" value="DUF6452"/>
</dbReference>
<evidence type="ECO:0000313" key="2">
    <source>
        <dbReference type="Proteomes" id="UP000077552"/>
    </source>
</evidence>
<gene>
    <name evidence="1" type="ORF">A7A78_12535</name>
</gene>
<comment type="caution">
    <text evidence="1">The sequence shown here is derived from an EMBL/GenBank/DDBJ whole genome shotgun (WGS) entry which is preliminary data.</text>
</comment>
<protein>
    <recommendedName>
        <fullName evidence="3">Calcium-binding protein P</fullName>
    </recommendedName>
</protein>